<sequence>MTKRLKLIEYQYYVCFMDMRHHSFTSGKVDFSAGQTAYHPQRASYGSLVHFFVKRHGYRPSRFFFFRYEAPPMFRVPFGFGLPPRCSMTAFVFPVFVNDSVMRAFVSDENRP</sequence>
<reference evidence="1" key="1">
    <citation type="submission" date="2020-08" db="EMBL/GenBank/DDBJ databases">
        <title>Genome sequencing and assembly of the red palm weevil Rhynchophorus ferrugineus.</title>
        <authorList>
            <person name="Dias G.B."/>
            <person name="Bergman C.M."/>
            <person name="Manee M."/>
        </authorList>
    </citation>
    <scope>NUCLEOTIDE SEQUENCE</scope>
    <source>
        <strain evidence="1">AA-2017</strain>
        <tissue evidence="1">Whole larva</tissue>
    </source>
</reference>
<name>A0A834INM5_RHYFE</name>
<evidence type="ECO:0000313" key="2">
    <source>
        <dbReference type="Proteomes" id="UP000625711"/>
    </source>
</evidence>
<proteinExistence type="predicted"/>
<dbReference type="EMBL" id="JAACXV010000127">
    <property type="protein sequence ID" value="KAF7283219.1"/>
    <property type="molecule type" value="Genomic_DNA"/>
</dbReference>
<evidence type="ECO:0000313" key="1">
    <source>
        <dbReference type="EMBL" id="KAF7283219.1"/>
    </source>
</evidence>
<gene>
    <name evidence="1" type="ORF">GWI33_001144</name>
</gene>
<dbReference type="Proteomes" id="UP000625711">
    <property type="component" value="Unassembled WGS sequence"/>
</dbReference>
<comment type="caution">
    <text evidence="1">The sequence shown here is derived from an EMBL/GenBank/DDBJ whole genome shotgun (WGS) entry which is preliminary data.</text>
</comment>
<accession>A0A834INM5</accession>
<dbReference type="AlphaFoldDB" id="A0A834INM5"/>
<keyword evidence="2" id="KW-1185">Reference proteome</keyword>
<protein>
    <submittedName>
        <fullName evidence="1">Uncharacterized protein</fullName>
    </submittedName>
</protein>
<organism evidence="1 2">
    <name type="scientific">Rhynchophorus ferrugineus</name>
    <name type="common">Red palm weevil</name>
    <name type="synonym">Curculio ferrugineus</name>
    <dbReference type="NCBI Taxonomy" id="354439"/>
    <lineage>
        <taxon>Eukaryota</taxon>
        <taxon>Metazoa</taxon>
        <taxon>Ecdysozoa</taxon>
        <taxon>Arthropoda</taxon>
        <taxon>Hexapoda</taxon>
        <taxon>Insecta</taxon>
        <taxon>Pterygota</taxon>
        <taxon>Neoptera</taxon>
        <taxon>Endopterygota</taxon>
        <taxon>Coleoptera</taxon>
        <taxon>Polyphaga</taxon>
        <taxon>Cucujiformia</taxon>
        <taxon>Curculionidae</taxon>
        <taxon>Dryophthorinae</taxon>
        <taxon>Rhynchophorus</taxon>
    </lineage>
</organism>